<dbReference type="Pfam" id="PF07494">
    <property type="entry name" value="Reg_prop"/>
    <property type="match status" value="1"/>
</dbReference>
<dbReference type="AlphaFoldDB" id="A0AA90ZJ72"/>
<feature type="transmembrane region" description="Helical" evidence="1">
    <location>
        <begin position="7"/>
        <end position="28"/>
    </location>
</feature>
<evidence type="ECO:0000256" key="1">
    <source>
        <dbReference type="SAM" id="Phobius"/>
    </source>
</evidence>
<sequence length="71" mass="8221">MKRNKKTFYTLLYIVGFINIWLMPLQVFGSIKSDGKRLSAKDGLSCNTVNDIIQDRDGFIWLGTPNEDFEF</sequence>
<reference evidence="3" key="1">
    <citation type="submission" date="2019-09" db="EMBL/GenBank/DDBJ databases">
        <title>Distinct polysaccharide growth profiles of human intestinal Prevotella copri isolates.</title>
        <authorList>
            <person name="Fehlner-Peach H."/>
            <person name="Magnabosco C."/>
            <person name="Raghavan V."/>
            <person name="Scher J.U."/>
            <person name="Tett A."/>
            <person name="Cox L.M."/>
            <person name="Gottsegen C."/>
            <person name="Watters A."/>
            <person name="Wiltshire- Gordon J.D."/>
            <person name="Segata N."/>
            <person name="Bonneau R."/>
            <person name="Littman D.R."/>
        </authorList>
    </citation>
    <scope>NUCLEOTIDE SEQUENCE [LARGE SCALE GENOMIC DNA]</scope>
    <source>
        <strain evidence="3">iAQ1179</strain>
    </source>
</reference>
<comment type="caution">
    <text evidence="2">The sequence shown here is derived from an EMBL/GenBank/DDBJ whole genome shotgun (WGS) entry which is preliminary data.</text>
</comment>
<evidence type="ECO:0000313" key="3">
    <source>
        <dbReference type="Proteomes" id="UP000442105"/>
    </source>
</evidence>
<accession>A0AA90ZJ72</accession>
<name>A0AA90ZJ72_9BACT</name>
<proteinExistence type="predicted"/>
<evidence type="ECO:0000313" key="2">
    <source>
        <dbReference type="EMBL" id="MQN11927.1"/>
    </source>
</evidence>
<protein>
    <submittedName>
        <fullName evidence="2">Uncharacterized protein</fullName>
    </submittedName>
</protein>
<dbReference type="Gene3D" id="2.130.10.10">
    <property type="entry name" value="YVTN repeat-like/Quinoprotein amine dehydrogenase"/>
    <property type="match status" value="1"/>
</dbReference>
<organism evidence="2 3">
    <name type="scientific">Segatella copri</name>
    <dbReference type="NCBI Taxonomy" id="165179"/>
    <lineage>
        <taxon>Bacteria</taxon>
        <taxon>Pseudomonadati</taxon>
        <taxon>Bacteroidota</taxon>
        <taxon>Bacteroidia</taxon>
        <taxon>Bacteroidales</taxon>
        <taxon>Prevotellaceae</taxon>
        <taxon>Segatella</taxon>
    </lineage>
</organism>
<gene>
    <name evidence="2" type="ORF">F7D95_03615</name>
</gene>
<keyword evidence="1" id="KW-0472">Membrane</keyword>
<dbReference type="Proteomes" id="UP000442105">
    <property type="component" value="Unassembled WGS sequence"/>
</dbReference>
<dbReference type="RefSeq" id="WP_153127988.1">
    <property type="nucleotide sequence ID" value="NZ_JBNPLE010000012.1"/>
</dbReference>
<dbReference type="EMBL" id="VZCW01000075">
    <property type="protein sequence ID" value="MQN11927.1"/>
    <property type="molecule type" value="Genomic_DNA"/>
</dbReference>
<keyword evidence="1" id="KW-1133">Transmembrane helix</keyword>
<dbReference type="InterPro" id="IPR015943">
    <property type="entry name" value="WD40/YVTN_repeat-like_dom_sf"/>
</dbReference>
<keyword evidence="1" id="KW-0812">Transmembrane</keyword>
<dbReference type="InterPro" id="IPR011110">
    <property type="entry name" value="Reg_prop"/>
</dbReference>